<keyword evidence="1" id="KW-1133">Transmembrane helix</keyword>
<keyword evidence="1" id="KW-0812">Transmembrane</keyword>
<feature type="transmembrane region" description="Helical" evidence="1">
    <location>
        <begin position="132"/>
        <end position="153"/>
    </location>
</feature>
<dbReference type="InterPro" id="IPR005325">
    <property type="entry name" value="DUF308_memb"/>
</dbReference>
<sequence length="186" mass="20019">MATSNGTFETMRSPEFRSRWGWFVALGIVSLVAGIIALGSVVLATVVSVFMVGAMMIVSGVFEMIHGFQMKSWGRFFLWIVIGLIYVLAGLIAFSNPLLASAVLTLMLGIGLIAAGIVRIALATSMRTGTPWVWVVVSGIISLLLGAMIVFQWPMSSLYILGIFLGVDLVMSGIAWLSVGFALRRL</sequence>
<proteinExistence type="predicted"/>
<gene>
    <name evidence="2" type="ORF">E4O86_03245</name>
</gene>
<evidence type="ECO:0000256" key="1">
    <source>
        <dbReference type="SAM" id="Phobius"/>
    </source>
</evidence>
<dbReference type="InterPro" id="IPR052712">
    <property type="entry name" value="Acid_resist_chaperone_HdeD"/>
</dbReference>
<feature type="transmembrane region" description="Helical" evidence="1">
    <location>
        <begin position="44"/>
        <end position="64"/>
    </location>
</feature>
<dbReference type="Proteomes" id="UP000773614">
    <property type="component" value="Unassembled WGS sequence"/>
</dbReference>
<dbReference type="RefSeq" id="WP_161139072.1">
    <property type="nucleotide sequence ID" value="NZ_SPKJ01000005.1"/>
</dbReference>
<dbReference type="PANTHER" id="PTHR34989:SF1">
    <property type="entry name" value="PROTEIN HDED"/>
    <property type="match status" value="1"/>
</dbReference>
<dbReference type="Pfam" id="PF03729">
    <property type="entry name" value="DUF308"/>
    <property type="match status" value="1"/>
</dbReference>
<protein>
    <submittedName>
        <fullName evidence="2">HdeD family acid-resistance protein</fullName>
    </submittedName>
</protein>
<organism evidence="2 3">
    <name type="scientific">Propylenella binzhouense</name>
    <dbReference type="NCBI Taxonomy" id="2555902"/>
    <lineage>
        <taxon>Bacteria</taxon>
        <taxon>Pseudomonadati</taxon>
        <taxon>Pseudomonadota</taxon>
        <taxon>Alphaproteobacteria</taxon>
        <taxon>Hyphomicrobiales</taxon>
        <taxon>Propylenellaceae</taxon>
        <taxon>Propylenella</taxon>
    </lineage>
</organism>
<feature type="transmembrane region" description="Helical" evidence="1">
    <location>
        <begin position="76"/>
        <end position="94"/>
    </location>
</feature>
<keyword evidence="1" id="KW-0472">Membrane</keyword>
<accession>A0A964T1V8</accession>
<dbReference type="GO" id="GO:0005886">
    <property type="term" value="C:plasma membrane"/>
    <property type="evidence" value="ECO:0007669"/>
    <property type="project" value="TreeGrafter"/>
</dbReference>
<dbReference type="EMBL" id="SPKJ01000005">
    <property type="protein sequence ID" value="MYZ46735.1"/>
    <property type="molecule type" value="Genomic_DNA"/>
</dbReference>
<dbReference type="PANTHER" id="PTHR34989">
    <property type="entry name" value="PROTEIN HDED"/>
    <property type="match status" value="1"/>
</dbReference>
<keyword evidence="3" id="KW-1185">Reference proteome</keyword>
<dbReference type="AlphaFoldDB" id="A0A964T1V8"/>
<dbReference type="OrthoDB" id="9815400at2"/>
<feature type="transmembrane region" description="Helical" evidence="1">
    <location>
        <begin position="100"/>
        <end position="120"/>
    </location>
</feature>
<name>A0A964T1V8_9HYPH</name>
<evidence type="ECO:0000313" key="2">
    <source>
        <dbReference type="EMBL" id="MYZ46735.1"/>
    </source>
</evidence>
<feature type="transmembrane region" description="Helical" evidence="1">
    <location>
        <begin position="159"/>
        <end position="183"/>
    </location>
</feature>
<feature type="transmembrane region" description="Helical" evidence="1">
    <location>
        <begin position="20"/>
        <end position="38"/>
    </location>
</feature>
<reference evidence="2" key="1">
    <citation type="submission" date="2019-03" db="EMBL/GenBank/DDBJ databases">
        <title>Afifella sp. nov., isolated from activated sludge.</title>
        <authorList>
            <person name="Li Q."/>
            <person name="Liu Y."/>
        </authorList>
    </citation>
    <scope>NUCLEOTIDE SEQUENCE</scope>
    <source>
        <strain evidence="2">L72</strain>
    </source>
</reference>
<comment type="caution">
    <text evidence="2">The sequence shown here is derived from an EMBL/GenBank/DDBJ whole genome shotgun (WGS) entry which is preliminary data.</text>
</comment>
<evidence type="ECO:0000313" key="3">
    <source>
        <dbReference type="Proteomes" id="UP000773614"/>
    </source>
</evidence>